<keyword evidence="1" id="KW-0378">Hydrolase</keyword>
<evidence type="ECO:0000313" key="2">
    <source>
        <dbReference type="Proteomes" id="UP000236333"/>
    </source>
</evidence>
<dbReference type="Gene3D" id="3.90.1300.10">
    <property type="entry name" value="Amidase signature (AS) domain"/>
    <property type="match status" value="1"/>
</dbReference>
<dbReference type="PANTHER" id="PTHR11895">
    <property type="entry name" value="TRANSAMIDASE"/>
    <property type="match status" value="1"/>
</dbReference>
<dbReference type="GO" id="GO:0016787">
    <property type="term" value="F:hydrolase activity"/>
    <property type="evidence" value="ECO:0007669"/>
    <property type="project" value="UniProtKB-KW"/>
</dbReference>
<dbReference type="AlphaFoldDB" id="A0A2J8A7I4"/>
<dbReference type="InterPro" id="IPR000120">
    <property type="entry name" value="Amidase"/>
</dbReference>
<evidence type="ECO:0000313" key="1">
    <source>
        <dbReference type="EMBL" id="PNH08478.1"/>
    </source>
</evidence>
<keyword evidence="2" id="KW-1185">Reference proteome</keyword>
<name>A0A2J8A7I4_9CHLO</name>
<protein>
    <submittedName>
        <fullName evidence="1">Fatty acid amide hydrolase</fullName>
    </submittedName>
</protein>
<dbReference type="EMBL" id="PGGS01000128">
    <property type="protein sequence ID" value="PNH08478.1"/>
    <property type="molecule type" value="Genomic_DNA"/>
</dbReference>
<sequence length="119" mass="12664">MALGLVSFTPPSAGATTPTEVAERITAFVHAGAQRKPPTGWFVGWQPELVRKQAEESTNRIRSGTARSILEGVPYAIKDVADALPYSTAAGTTFIAASFLPSSVMVISPRQCPKTSTTW</sequence>
<reference evidence="1 2" key="1">
    <citation type="journal article" date="2017" name="Mol. Biol. Evol.">
        <title>The 4-celled Tetrabaena socialis nuclear genome reveals the essential components for genetic control of cell number at the origin of multicellularity in the volvocine lineage.</title>
        <authorList>
            <person name="Featherston J."/>
            <person name="Arakaki Y."/>
            <person name="Hanschen E.R."/>
            <person name="Ferris P.J."/>
            <person name="Michod R.E."/>
            <person name="Olson B.J.S.C."/>
            <person name="Nozaki H."/>
            <person name="Durand P.M."/>
        </authorList>
    </citation>
    <scope>NUCLEOTIDE SEQUENCE [LARGE SCALE GENOMIC DNA]</scope>
    <source>
        <strain evidence="1 2">NIES-571</strain>
    </source>
</reference>
<accession>A0A2J8A7I4</accession>
<dbReference type="SUPFAM" id="SSF75304">
    <property type="entry name" value="Amidase signature (AS) enzymes"/>
    <property type="match status" value="1"/>
</dbReference>
<proteinExistence type="predicted"/>
<dbReference type="PANTHER" id="PTHR11895:SF67">
    <property type="entry name" value="AMIDASE DOMAIN-CONTAINING PROTEIN"/>
    <property type="match status" value="1"/>
</dbReference>
<dbReference type="OrthoDB" id="421993at2759"/>
<comment type="caution">
    <text evidence="1">The sequence shown here is derived from an EMBL/GenBank/DDBJ whole genome shotgun (WGS) entry which is preliminary data.</text>
</comment>
<dbReference type="Proteomes" id="UP000236333">
    <property type="component" value="Unassembled WGS sequence"/>
</dbReference>
<gene>
    <name evidence="1" type="ORF">TSOC_005058</name>
</gene>
<organism evidence="1 2">
    <name type="scientific">Tetrabaena socialis</name>
    <dbReference type="NCBI Taxonomy" id="47790"/>
    <lineage>
        <taxon>Eukaryota</taxon>
        <taxon>Viridiplantae</taxon>
        <taxon>Chlorophyta</taxon>
        <taxon>core chlorophytes</taxon>
        <taxon>Chlorophyceae</taxon>
        <taxon>CS clade</taxon>
        <taxon>Chlamydomonadales</taxon>
        <taxon>Tetrabaenaceae</taxon>
        <taxon>Tetrabaena</taxon>
    </lineage>
</organism>
<dbReference type="InterPro" id="IPR036928">
    <property type="entry name" value="AS_sf"/>
</dbReference>